<evidence type="ECO:0000313" key="2">
    <source>
        <dbReference type="Proteomes" id="UP001060085"/>
    </source>
</evidence>
<gene>
    <name evidence="1" type="ORF">M9H77_19464</name>
</gene>
<dbReference type="EMBL" id="CM044704">
    <property type="protein sequence ID" value="KAI5669611.1"/>
    <property type="molecule type" value="Genomic_DNA"/>
</dbReference>
<reference evidence="2" key="1">
    <citation type="journal article" date="2023" name="Nat. Plants">
        <title>Single-cell RNA sequencing provides a high-resolution roadmap for understanding the multicellular compartmentation of specialized metabolism.</title>
        <authorList>
            <person name="Sun S."/>
            <person name="Shen X."/>
            <person name="Li Y."/>
            <person name="Li Y."/>
            <person name="Wang S."/>
            <person name="Li R."/>
            <person name="Zhang H."/>
            <person name="Shen G."/>
            <person name="Guo B."/>
            <person name="Wei J."/>
            <person name="Xu J."/>
            <person name="St-Pierre B."/>
            <person name="Chen S."/>
            <person name="Sun C."/>
        </authorList>
    </citation>
    <scope>NUCLEOTIDE SEQUENCE [LARGE SCALE GENOMIC DNA]</scope>
</reference>
<proteinExistence type="predicted"/>
<evidence type="ECO:0000313" key="1">
    <source>
        <dbReference type="EMBL" id="KAI5669611.1"/>
    </source>
</evidence>
<sequence>MAALLQTWMLLGFCIFFVSSSASVQNSDLLKLNLIDFWGSHPVIAMFLLFIFSFGKLRISFRNTEQYTNQFCHESLSGTVSPSSSLPETKFCKKKVTAGMKKGLRACKYALQYQINSISLKIDKVTDNPADQLVAALNSNRTAHKSKALYSNPGLACIALQYIKAYQGDCSAVGEAKKPFDSQFTETFAPNCGVEVKTLSPITGRLLGCETKYIKPSEAFSDILMKNGKSLEILYGNHTEVGAAVSGSAGGSPYFWCVLFSNGTSNSSFVLEGGEAKISRPGCFSGANDDCSGANALSQTAILWTIAFGALSILIFVSGV</sequence>
<protein>
    <submittedName>
        <fullName evidence="1">Uncharacterized protein</fullName>
    </submittedName>
</protein>
<name>A0ACC0BAE0_CATRO</name>
<keyword evidence="2" id="KW-1185">Reference proteome</keyword>
<accession>A0ACC0BAE0</accession>
<organism evidence="1 2">
    <name type="scientific">Catharanthus roseus</name>
    <name type="common">Madagascar periwinkle</name>
    <name type="synonym">Vinca rosea</name>
    <dbReference type="NCBI Taxonomy" id="4058"/>
    <lineage>
        <taxon>Eukaryota</taxon>
        <taxon>Viridiplantae</taxon>
        <taxon>Streptophyta</taxon>
        <taxon>Embryophyta</taxon>
        <taxon>Tracheophyta</taxon>
        <taxon>Spermatophyta</taxon>
        <taxon>Magnoliopsida</taxon>
        <taxon>eudicotyledons</taxon>
        <taxon>Gunneridae</taxon>
        <taxon>Pentapetalae</taxon>
        <taxon>asterids</taxon>
        <taxon>lamiids</taxon>
        <taxon>Gentianales</taxon>
        <taxon>Apocynaceae</taxon>
        <taxon>Rauvolfioideae</taxon>
        <taxon>Vinceae</taxon>
        <taxon>Catharanthinae</taxon>
        <taxon>Catharanthus</taxon>
    </lineage>
</organism>
<comment type="caution">
    <text evidence="1">The sequence shown here is derived from an EMBL/GenBank/DDBJ whole genome shotgun (WGS) entry which is preliminary data.</text>
</comment>
<dbReference type="Proteomes" id="UP001060085">
    <property type="component" value="Linkage Group LG04"/>
</dbReference>